<dbReference type="Proteomes" id="UP000183585">
    <property type="component" value="Unassembled WGS sequence"/>
</dbReference>
<proteinExistence type="predicted"/>
<dbReference type="EMBL" id="FMCT01000031">
    <property type="protein sequence ID" value="SCF50390.1"/>
    <property type="molecule type" value="Genomic_DNA"/>
</dbReference>
<dbReference type="RefSeq" id="WP_074479390.1">
    <property type="nucleotide sequence ID" value="NZ_FMCT01000031.1"/>
</dbReference>
<feature type="domain" description="4Fe-4S Wbl-type" evidence="1">
    <location>
        <begin position="19"/>
        <end position="77"/>
    </location>
</feature>
<evidence type="ECO:0000313" key="3">
    <source>
        <dbReference type="Proteomes" id="UP000183585"/>
    </source>
</evidence>
<name>A0A1C5AYV0_9ACTN</name>
<dbReference type="AlphaFoldDB" id="A0A1C5AYV0"/>
<evidence type="ECO:0000259" key="1">
    <source>
        <dbReference type="PROSITE" id="PS51674"/>
    </source>
</evidence>
<protein>
    <submittedName>
        <fullName evidence="2">Transcription factor WhiB</fullName>
    </submittedName>
</protein>
<organism evidence="2 3">
    <name type="scientific">Micromonospora carbonacea</name>
    <dbReference type="NCBI Taxonomy" id="47853"/>
    <lineage>
        <taxon>Bacteria</taxon>
        <taxon>Bacillati</taxon>
        <taxon>Actinomycetota</taxon>
        <taxon>Actinomycetes</taxon>
        <taxon>Micromonosporales</taxon>
        <taxon>Micromonosporaceae</taxon>
        <taxon>Micromonospora</taxon>
    </lineage>
</organism>
<dbReference type="Pfam" id="PF02467">
    <property type="entry name" value="Whib"/>
    <property type="match status" value="1"/>
</dbReference>
<sequence length="117" mass="13177">MTTPLLTSSTDRDWRRHGNCTASDVNMHPDDSDHRGEQAAKKVCAGCPVATQCLVESINLSDWHGIRAGLTGGERRNLDAQRTPRRCARCRDVFVPRVHNQIRCRPCARANDLRGRR</sequence>
<dbReference type="InterPro" id="IPR034768">
    <property type="entry name" value="4FE4S_WBL"/>
</dbReference>
<reference evidence="3" key="1">
    <citation type="submission" date="2016-06" db="EMBL/GenBank/DDBJ databases">
        <authorList>
            <person name="Varghese N."/>
            <person name="Submissions Spin"/>
        </authorList>
    </citation>
    <scope>NUCLEOTIDE SEQUENCE [LARGE SCALE GENOMIC DNA]</scope>
    <source>
        <strain evidence="3">DSM 43168</strain>
    </source>
</reference>
<evidence type="ECO:0000313" key="2">
    <source>
        <dbReference type="EMBL" id="SCF50390.1"/>
    </source>
</evidence>
<accession>A0A1C5AYV0</accession>
<gene>
    <name evidence="2" type="ORF">GA0070563_13115</name>
</gene>
<dbReference type="PROSITE" id="PS51674">
    <property type="entry name" value="4FE4S_WBL"/>
    <property type="match status" value="1"/>
</dbReference>
<keyword evidence="3" id="KW-1185">Reference proteome</keyword>